<keyword evidence="4 5" id="KW-0732">Signal</keyword>
<comment type="domain">
    <text evidence="5">The RxLR-dEER motif acts to carry the protein into the host cell cytoplasm through binding to cell surface phosphatidylinositol-3-phosphate.</text>
</comment>
<dbReference type="RefSeq" id="XP_009540014.1">
    <property type="nucleotide sequence ID" value="XM_009541719.1"/>
</dbReference>
<organism evidence="6">
    <name type="scientific">Phytophthora sojae</name>
    <name type="common">Soybean stem and root rot agent</name>
    <name type="synonym">Phytophthora megasperma f. sp. glycines</name>
    <dbReference type="NCBI Taxonomy" id="67593"/>
    <lineage>
        <taxon>Eukaryota</taxon>
        <taxon>Sar</taxon>
        <taxon>Stramenopiles</taxon>
        <taxon>Oomycota</taxon>
        <taxon>Peronosporomycetes</taxon>
        <taxon>Peronosporales</taxon>
        <taxon>Peronosporaceae</taxon>
        <taxon>Phytophthora</taxon>
    </lineage>
</organism>
<accession>E0W5I9</accession>
<evidence type="ECO:0000256" key="3">
    <source>
        <dbReference type="ARBA" id="ARBA00022525"/>
    </source>
</evidence>
<dbReference type="RefSeq" id="XP_009537126.1">
    <property type="nucleotide sequence ID" value="XM_009538831.1"/>
</dbReference>
<evidence type="ECO:0000313" key="6">
    <source>
        <dbReference type="EMBL" id="AEK80886.1"/>
    </source>
</evidence>
<dbReference type="AlphaFoldDB" id="E0W5I9"/>
<dbReference type="VEuPathDB" id="FungiDB:PHYSODRAFT_358111"/>
<evidence type="ECO:0000256" key="1">
    <source>
        <dbReference type="ARBA" id="ARBA00004613"/>
    </source>
</evidence>
<evidence type="ECO:0000256" key="2">
    <source>
        <dbReference type="ARBA" id="ARBA00010400"/>
    </source>
</evidence>
<dbReference type="HOGENOM" id="CLU_137088_0_0_1"/>
<dbReference type="OrthoDB" id="108362at2759"/>
<feature type="chain" id="PRO_5044951177" description="RxLR effector protein" evidence="5">
    <location>
        <begin position="21"/>
        <end position="148"/>
    </location>
</feature>
<dbReference type="InterPro" id="IPR031825">
    <property type="entry name" value="RXLR"/>
</dbReference>
<dbReference type="VEuPathDB" id="FungiDB:PHYSODRAFT_356035"/>
<comment type="function">
    <text evidence="5">Effector that suppresses plant defense responses during pathogen infection.</text>
</comment>
<dbReference type="KEGG" id="psoj:PHYSODRAFT_358111"/>
<comment type="subcellular location">
    <subcellularLocation>
        <location evidence="1 5">Secreted</location>
    </subcellularLocation>
</comment>
<sequence length="148" mass="16633">MRALLVLLLAVATLLAGVSGSVSNLQTSQNLIQPADAVESESTQGRMLLRTAGVDEEERGILDVVKKLGTSTAKWPKNTYHKLYVNFMSGMMDIEKTANAFLKKNINPDKVFKWLKLSNGDYTHERKLYDLYKEKYIAKHPGWTSKLS</sequence>
<comment type="similarity">
    <text evidence="2 5">Belongs to the RxLR effector family.</text>
</comment>
<gene>
    <name evidence="6" type="primary">Avh</name>
</gene>
<dbReference type="EMBL" id="JN254073">
    <property type="protein sequence ID" value="AEK80886.1"/>
    <property type="molecule type" value="Genomic_DNA"/>
</dbReference>
<proteinExistence type="inferred from homology"/>
<reference evidence="6" key="1">
    <citation type="journal article" date="2011" name="Plant Cell">
        <title>Transcriptional programming and functional interactions within the Phytophthora sojae RXLR effector repertoire.</title>
        <authorList>
            <person name="Wang Q."/>
            <person name="Han C."/>
            <person name="Ferreira A.O."/>
            <person name="Yu X."/>
            <person name="Ye W."/>
            <person name="Tripathy S."/>
            <person name="Kale S.D."/>
            <person name="Gu B."/>
            <person name="Sheng Y."/>
            <person name="Sui Y."/>
            <person name="Wang X."/>
            <person name="Zhang Z."/>
            <person name="Cheng B."/>
            <person name="Dong S."/>
            <person name="Shan W."/>
            <person name="Zheng X."/>
            <person name="Dou D."/>
            <person name="Tyler B.M."/>
            <person name="Wang Y."/>
        </authorList>
    </citation>
    <scope>NUCLEOTIDE SEQUENCE</scope>
    <source>
        <strain evidence="6">P7064</strain>
    </source>
</reference>
<name>E0W5I9_PHYSO</name>
<feature type="signal peptide" evidence="5">
    <location>
        <begin position="1"/>
        <end position="20"/>
    </location>
</feature>
<dbReference type="Pfam" id="PF16810">
    <property type="entry name" value="RXLR"/>
    <property type="match status" value="1"/>
</dbReference>
<keyword evidence="3 5" id="KW-0964">Secreted</keyword>
<protein>
    <recommendedName>
        <fullName evidence="5">RxLR effector protein</fullName>
    </recommendedName>
</protein>
<evidence type="ECO:0000256" key="4">
    <source>
        <dbReference type="ARBA" id="ARBA00022729"/>
    </source>
</evidence>
<evidence type="ECO:0000256" key="5">
    <source>
        <dbReference type="RuleBase" id="RU367124"/>
    </source>
</evidence>
<dbReference type="KEGG" id="psoj:PHYSODRAFT_356035"/>